<evidence type="ECO:0000256" key="2">
    <source>
        <dbReference type="ARBA" id="ARBA00023315"/>
    </source>
</evidence>
<dbReference type="SUPFAM" id="SSF51161">
    <property type="entry name" value="Trimeric LpxA-like enzymes"/>
    <property type="match status" value="1"/>
</dbReference>
<dbReference type="InterPro" id="IPR023917">
    <property type="entry name" value="Bifunctiontional_GlmU_bac-type"/>
</dbReference>
<dbReference type="NCBIfam" id="TIGR03991">
    <property type="entry name" value="alt_bact_glmU"/>
    <property type="match status" value="1"/>
</dbReference>
<keyword evidence="2" id="KW-0012">Acyltransferase</keyword>
<evidence type="ECO:0008006" key="5">
    <source>
        <dbReference type="Google" id="ProtNLM"/>
    </source>
</evidence>
<dbReference type="PANTHER" id="PTHR43584:SF9">
    <property type="entry name" value="TRANSFERASE HEXAPEPTIDE REPEAT CONTAINING PROTEIN"/>
    <property type="match status" value="1"/>
</dbReference>
<keyword evidence="1" id="KW-0808">Transferase</keyword>
<dbReference type="AlphaFoldDB" id="A0A5D0MD97"/>
<gene>
    <name evidence="3" type="ORF">FXF47_03615</name>
</gene>
<dbReference type="PANTHER" id="PTHR43584">
    <property type="entry name" value="NUCLEOTIDYL TRANSFERASE"/>
    <property type="match status" value="1"/>
</dbReference>
<evidence type="ECO:0000313" key="4">
    <source>
        <dbReference type="Proteomes" id="UP000324143"/>
    </source>
</evidence>
<organism evidence="3 4">
    <name type="scientific">Candidatus Mcinerneyibacterium aminivorans</name>
    <dbReference type="NCBI Taxonomy" id="2703815"/>
    <lineage>
        <taxon>Bacteria</taxon>
        <taxon>Candidatus Macinerneyibacteriota</taxon>
        <taxon>Candidatus Mcinerneyibacteria</taxon>
        <taxon>Candidatus Mcinerneyibacteriales</taxon>
        <taxon>Candidatus Mcinerneyibacteriaceae</taxon>
        <taxon>Candidatus Mcinerneyibacterium</taxon>
    </lineage>
</organism>
<evidence type="ECO:0000256" key="1">
    <source>
        <dbReference type="ARBA" id="ARBA00022679"/>
    </source>
</evidence>
<dbReference type="Gene3D" id="2.160.10.10">
    <property type="entry name" value="Hexapeptide repeat proteins"/>
    <property type="match status" value="1"/>
</dbReference>
<evidence type="ECO:0000313" key="3">
    <source>
        <dbReference type="EMBL" id="TYB31697.1"/>
    </source>
</evidence>
<accession>A0A5D0MD97</accession>
<keyword evidence="4" id="KW-1185">Reference proteome</keyword>
<proteinExistence type="predicted"/>
<dbReference type="GO" id="GO:0016779">
    <property type="term" value="F:nucleotidyltransferase activity"/>
    <property type="evidence" value="ECO:0007669"/>
    <property type="project" value="UniProtKB-ARBA"/>
</dbReference>
<protein>
    <recommendedName>
        <fullName evidence="5">Glucose-1-phosphate thymidylyltransferase</fullName>
    </recommendedName>
</protein>
<dbReference type="InterPro" id="IPR050065">
    <property type="entry name" value="GlmU-like"/>
</dbReference>
<dbReference type="EMBL" id="VSIX01000032">
    <property type="protein sequence ID" value="TYB31697.1"/>
    <property type="molecule type" value="Genomic_DNA"/>
</dbReference>
<dbReference type="Proteomes" id="UP000324143">
    <property type="component" value="Unassembled WGS sequence"/>
</dbReference>
<reference evidence="3" key="1">
    <citation type="submission" date="2019-08" db="EMBL/GenBank/DDBJ databases">
        <title>Genomic characterization of a novel candidate phylum (ARYD3) from a high temperature, high salinity tertiary oil reservoir in north central Oklahoma, USA.</title>
        <authorList>
            <person name="Youssef N.H."/>
            <person name="Yadav A."/>
            <person name="Elshahed M.S."/>
        </authorList>
    </citation>
    <scope>NUCLEOTIDE SEQUENCE [LARGE SCALE GENOMIC DNA]</scope>
    <source>
        <strain evidence="3">ARYD3</strain>
    </source>
</reference>
<dbReference type="GO" id="GO:0016746">
    <property type="term" value="F:acyltransferase activity"/>
    <property type="evidence" value="ECO:0007669"/>
    <property type="project" value="UniProtKB-KW"/>
</dbReference>
<comment type="caution">
    <text evidence="3">The sequence shown here is derived from an EMBL/GenBank/DDBJ whole genome shotgun (WGS) entry which is preliminary data.</text>
</comment>
<dbReference type="InterPro" id="IPR011004">
    <property type="entry name" value="Trimer_LpxA-like_sf"/>
</dbReference>
<sequence length="381" mass="43834">MYSCGGKKVISFTNENITDNFKPLSLSRNIFDLKSGIFSVKGRIQKYSGQFSKNNFKIKANPALIDIDFKKLEINKKYYFGNTFLISVYKKNKSFEEIEKKEFNYKFKKADYIWDYLKYIGDMIKKDLRFLDLGINEFVDKNINIVGSKNKLYTGKNVKIYPGNVIDTTNGPVIIDEGTTVRSFSLIEGPAYIGKNCTIDDAKIRSDTYIGDVCKISGEIENSIILSYTNKHHHGFLGHSYLGSWVNLGANTTNSDLKNNYGEVRVFLNPEKKVNTKKIKIGAFIGDHVKTGIGTLLNTGSFLGFGSLIYGGGMFPKFVPSFSWASNSKWNQYRLEKFIDNEKHVMSRREIKMSENYERKIKKIFDKTKKERNWVDRIWRS</sequence>
<name>A0A5D0MD97_9BACT</name>